<reference evidence="4 5" key="1">
    <citation type="submission" date="2017-05" db="EMBL/GenBank/DDBJ databases">
        <title>Streptomyces alboflavus Genome sequencing and assembly.</title>
        <authorList>
            <person name="Wang Y."/>
            <person name="Du B."/>
            <person name="Ding Y."/>
            <person name="Liu H."/>
            <person name="Hou Q."/>
            <person name="Liu K."/>
            <person name="Wang C."/>
            <person name="Yao L."/>
        </authorList>
    </citation>
    <scope>NUCLEOTIDE SEQUENCE [LARGE SCALE GENOMIC DNA]</scope>
    <source>
        <strain evidence="4 5">MDJK44</strain>
    </source>
</reference>
<organism evidence="4 5">
    <name type="scientific">Streptomyces alboflavus</name>
    <dbReference type="NCBI Taxonomy" id="67267"/>
    <lineage>
        <taxon>Bacteria</taxon>
        <taxon>Bacillati</taxon>
        <taxon>Actinomycetota</taxon>
        <taxon>Actinomycetes</taxon>
        <taxon>Kitasatosporales</taxon>
        <taxon>Streptomycetaceae</taxon>
        <taxon>Streptomyces</taxon>
    </lineage>
</organism>
<evidence type="ECO:0000313" key="5">
    <source>
        <dbReference type="Proteomes" id="UP000195880"/>
    </source>
</evidence>
<dbReference type="Proteomes" id="UP000195880">
    <property type="component" value="Chromosome"/>
</dbReference>
<dbReference type="RefSeq" id="WP_087883897.1">
    <property type="nucleotide sequence ID" value="NZ_CP021748.1"/>
</dbReference>
<keyword evidence="5" id="KW-1185">Reference proteome</keyword>
<dbReference type="eggNOG" id="COG4122">
    <property type="taxonomic scope" value="Bacteria"/>
</dbReference>
<evidence type="ECO:0000256" key="3">
    <source>
        <dbReference type="ARBA" id="ARBA00022691"/>
    </source>
</evidence>
<dbReference type="GO" id="GO:0032259">
    <property type="term" value="P:methylation"/>
    <property type="evidence" value="ECO:0007669"/>
    <property type="project" value="UniProtKB-KW"/>
</dbReference>
<sequence length="224" mass="23804">MSTEPTLWNTVDHYFTDLLTPADAALTTALQDSEAAGLPAIAVAPNQGKLLHLLAQLQGAHRILEIGTLGGYSTIWLARALPTDGHLITLEYKPEHAEVARANLARAGLDKITEVRTGPALTSLAALHDENPAPFDLVFIDADKANNANYLEWSLRLTRPGSLIIIDNVVRGGAVTDATSDDPSVRGTRAALDLIATHPKLDGTAVQTVGTKGYDGFALARVLD</sequence>
<dbReference type="EMBL" id="CP021748">
    <property type="protein sequence ID" value="ARX83163.1"/>
    <property type="molecule type" value="Genomic_DNA"/>
</dbReference>
<evidence type="ECO:0000256" key="1">
    <source>
        <dbReference type="ARBA" id="ARBA00022603"/>
    </source>
</evidence>
<accession>A0A1Z1W9N7</accession>
<keyword evidence="3" id="KW-0949">S-adenosyl-L-methionine</keyword>
<dbReference type="STRING" id="67267.GCA_000716675_02864"/>
<dbReference type="GO" id="GO:0008171">
    <property type="term" value="F:O-methyltransferase activity"/>
    <property type="evidence" value="ECO:0007669"/>
    <property type="project" value="InterPro"/>
</dbReference>
<dbReference type="PANTHER" id="PTHR10509">
    <property type="entry name" value="O-METHYLTRANSFERASE-RELATED"/>
    <property type="match status" value="1"/>
</dbReference>
<dbReference type="PANTHER" id="PTHR10509:SF14">
    <property type="entry name" value="CAFFEOYL-COA O-METHYLTRANSFERASE 3-RELATED"/>
    <property type="match status" value="1"/>
</dbReference>
<dbReference type="AlphaFoldDB" id="A0A1Z1W9N7"/>
<keyword evidence="1 4" id="KW-0489">Methyltransferase</keyword>
<dbReference type="Gene3D" id="3.40.50.150">
    <property type="entry name" value="Vaccinia Virus protein VP39"/>
    <property type="match status" value="1"/>
</dbReference>
<dbReference type="InterPro" id="IPR050362">
    <property type="entry name" value="Cation-dep_OMT"/>
</dbReference>
<dbReference type="Pfam" id="PF01596">
    <property type="entry name" value="Methyltransf_3"/>
    <property type="match status" value="1"/>
</dbReference>
<gene>
    <name evidence="4" type="ORF">SMD44_02577</name>
</gene>
<dbReference type="GO" id="GO:0008757">
    <property type="term" value="F:S-adenosylmethionine-dependent methyltransferase activity"/>
    <property type="evidence" value="ECO:0007669"/>
    <property type="project" value="TreeGrafter"/>
</dbReference>
<evidence type="ECO:0000313" key="4">
    <source>
        <dbReference type="EMBL" id="ARX83163.1"/>
    </source>
</evidence>
<evidence type="ECO:0000256" key="2">
    <source>
        <dbReference type="ARBA" id="ARBA00022679"/>
    </source>
</evidence>
<name>A0A1Z1W9N7_9ACTN</name>
<protein>
    <submittedName>
        <fullName evidence="4">Methyltransferase</fullName>
    </submittedName>
</protein>
<dbReference type="InterPro" id="IPR002935">
    <property type="entry name" value="SAM_O-MeTrfase"/>
</dbReference>
<keyword evidence="2 4" id="KW-0808">Transferase</keyword>
<dbReference type="CDD" id="cd02440">
    <property type="entry name" value="AdoMet_MTases"/>
    <property type="match status" value="1"/>
</dbReference>
<dbReference type="OrthoDB" id="9799672at2"/>
<dbReference type="SUPFAM" id="SSF53335">
    <property type="entry name" value="S-adenosyl-L-methionine-dependent methyltransferases"/>
    <property type="match status" value="1"/>
</dbReference>
<dbReference type="InterPro" id="IPR029063">
    <property type="entry name" value="SAM-dependent_MTases_sf"/>
</dbReference>
<dbReference type="KEGG" id="salf:SMD44_02577"/>
<proteinExistence type="predicted"/>
<dbReference type="PROSITE" id="PS51682">
    <property type="entry name" value="SAM_OMT_I"/>
    <property type="match status" value="1"/>
</dbReference>